<evidence type="ECO:0000313" key="2">
    <source>
        <dbReference type="Proteomes" id="UP000308196"/>
    </source>
</evidence>
<gene>
    <name evidence="1" type="ORF">NCTC11429_04434</name>
</gene>
<evidence type="ECO:0000313" key="1">
    <source>
        <dbReference type="EMBL" id="VTR51825.1"/>
    </source>
</evidence>
<proteinExistence type="predicted"/>
<name>A0A4U9VW45_9SPHI</name>
<dbReference type="AlphaFoldDB" id="A0A4U9VW45"/>
<sequence length="35" mass="4154">MSLRPCVPTANDDLKLNYEKAYSTTIYIARWFLCR</sequence>
<reference evidence="1 2" key="1">
    <citation type="submission" date="2019-05" db="EMBL/GenBank/DDBJ databases">
        <authorList>
            <consortium name="Pathogen Informatics"/>
        </authorList>
    </citation>
    <scope>NUCLEOTIDE SEQUENCE [LARGE SCALE GENOMIC DNA]</scope>
    <source>
        <strain evidence="1 2">NCTC11429</strain>
    </source>
</reference>
<dbReference type="STRING" id="1123265.GCA_000686625_03634"/>
<dbReference type="KEGG" id="stha:NCTC11429_04434"/>
<protein>
    <submittedName>
        <fullName evidence="1">Uncharacterized protein</fullName>
    </submittedName>
</protein>
<dbReference type="EMBL" id="LR590484">
    <property type="protein sequence ID" value="VTR51825.1"/>
    <property type="molecule type" value="Genomic_DNA"/>
</dbReference>
<accession>A0A4U9VW45</accession>
<organism evidence="1 2">
    <name type="scientific">Sphingobacterium thalpophilum</name>
    <dbReference type="NCBI Taxonomy" id="259"/>
    <lineage>
        <taxon>Bacteria</taxon>
        <taxon>Pseudomonadati</taxon>
        <taxon>Bacteroidota</taxon>
        <taxon>Sphingobacteriia</taxon>
        <taxon>Sphingobacteriales</taxon>
        <taxon>Sphingobacteriaceae</taxon>
        <taxon>Sphingobacterium</taxon>
    </lineage>
</organism>
<dbReference type="Proteomes" id="UP000308196">
    <property type="component" value="Chromosome"/>
</dbReference>